<dbReference type="AlphaFoldDB" id="A0A2S0P897"/>
<dbReference type="PANTHER" id="PTHR11941">
    <property type="entry name" value="ENOYL-COA HYDRATASE-RELATED"/>
    <property type="match status" value="1"/>
</dbReference>
<dbReference type="Gene3D" id="3.90.226.10">
    <property type="entry name" value="2-enoyl-CoA Hydratase, Chain A, domain 1"/>
    <property type="match status" value="1"/>
</dbReference>
<dbReference type="KEGG" id="maer:DAI18_05710"/>
<dbReference type="PANTHER" id="PTHR11941:SF75">
    <property type="entry name" value="ENOYL-COA HYDRATASE_ISOMERASE FAMILY PROTEIN"/>
    <property type="match status" value="1"/>
</dbReference>
<dbReference type="Pfam" id="PF00378">
    <property type="entry name" value="ECH_1"/>
    <property type="match status" value="1"/>
</dbReference>
<dbReference type="CDD" id="cd06558">
    <property type="entry name" value="crotonase-like"/>
    <property type="match status" value="1"/>
</dbReference>
<dbReference type="RefSeq" id="WP_107888900.1">
    <property type="nucleotide sequence ID" value="NZ_CALFSO010000104.1"/>
</dbReference>
<dbReference type="SUPFAM" id="SSF52096">
    <property type="entry name" value="ClpP/crotonase"/>
    <property type="match status" value="1"/>
</dbReference>
<evidence type="ECO:0000256" key="2">
    <source>
        <dbReference type="RuleBase" id="RU003707"/>
    </source>
</evidence>
<accession>A0A2S0P897</accession>
<dbReference type="PROSITE" id="PS00166">
    <property type="entry name" value="ENOYL_COA_HYDRATASE"/>
    <property type="match status" value="1"/>
</dbReference>
<keyword evidence="4" id="KW-1185">Reference proteome</keyword>
<protein>
    <submittedName>
        <fullName evidence="3">Enoyl-CoA hydratase</fullName>
    </submittedName>
</protein>
<sequence length="226" mass="24246">MPQLRLDRTGDVFVLTFQNADASNMLDDSTLDEFNAHLDTVEAASGNVALLITADDEKFFSNGINLDYIQSQGGMPFLLNTFVPRLDQLLQRLARFGCPTLAAINGHAFGGGALIASACDFRTMRADRGFLCFPEVDLGLALSPTMVACVNNLPGEAVRRRLALTGARIGGEEAARLGLVEAAHAPDALQPASLAMAAELAKKNRRAYATIKRSLLGPRWDALLAD</sequence>
<comment type="similarity">
    <text evidence="1 2">Belongs to the enoyl-CoA hydratase/isomerase family.</text>
</comment>
<dbReference type="EMBL" id="CP028519">
    <property type="protein sequence ID" value="AVY93598.1"/>
    <property type="molecule type" value="Genomic_DNA"/>
</dbReference>
<reference evidence="3 4" key="1">
    <citation type="submission" date="2018-04" db="EMBL/GenBank/DDBJ databases">
        <title>Denitrifier Microvirgula.</title>
        <authorList>
            <person name="Anderson E."/>
            <person name="Jang J."/>
            <person name="Ishii S."/>
        </authorList>
    </citation>
    <scope>NUCLEOTIDE SEQUENCE [LARGE SCALE GENOMIC DNA]</scope>
    <source>
        <strain evidence="3 4">BE2.4</strain>
    </source>
</reference>
<dbReference type="GO" id="GO:0006635">
    <property type="term" value="P:fatty acid beta-oxidation"/>
    <property type="evidence" value="ECO:0007669"/>
    <property type="project" value="TreeGrafter"/>
</dbReference>
<evidence type="ECO:0000313" key="4">
    <source>
        <dbReference type="Proteomes" id="UP000244173"/>
    </source>
</evidence>
<dbReference type="InterPro" id="IPR001753">
    <property type="entry name" value="Enoyl-CoA_hydra/iso"/>
</dbReference>
<evidence type="ECO:0000313" key="3">
    <source>
        <dbReference type="EMBL" id="AVY93598.1"/>
    </source>
</evidence>
<dbReference type="Proteomes" id="UP000244173">
    <property type="component" value="Chromosome"/>
</dbReference>
<organism evidence="3 4">
    <name type="scientific">Microvirgula aerodenitrificans</name>
    <dbReference type="NCBI Taxonomy" id="57480"/>
    <lineage>
        <taxon>Bacteria</taxon>
        <taxon>Pseudomonadati</taxon>
        <taxon>Pseudomonadota</taxon>
        <taxon>Betaproteobacteria</taxon>
        <taxon>Neisseriales</taxon>
        <taxon>Aquaspirillaceae</taxon>
        <taxon>Microvirgula</taxon>
    </lineage>
</organism>
<gene>
    <name evidence="3" type="ORF">DAI18_05710</name>
</gene>
<dbReference type="STRING" id="1122240.GCA_000620105_01197"/>
<proteinExistence type="inferred from homology"/>
<dbReference type="InterPro" id="IPR029045">
    <property type="entry name" value="ClpP/crotonase-like_dom_sf"/>
</dbReference>
<name>A0A2S0P897_9NEIS</name>
<evidence type="ECO:0000256" key="1">
    <source>
        <dbReference type="ARBA" id="ARBA00005254"/>
    </source>
</evidence>
<dbReference type="OrthoDB" id="9148881at2"/>
<dbReference type="GO" id="GO:0004165">
    <property type="term" value="F:delta(3)-delta(2)-enoyl-CoA isomerase activity"/>
    <property type="evidence" value="ECO:0007669"/>
    <property type="project" value="TreeGrafter"/>
</dbReference>
<dbReference type="InterPro" id="IPR018376">
    <property type="entry name" value="Enoyl-CoA_hyd/isom_CS"/>
</dbReference>